<dbReference type="AlphaFoldDB" id="A0A931A865"/>
<dbReference type="EMBL" id="JADOGI010000036">
    <property type="protein sequence ID" value="MBF8186973.1"/>
    <property type="molecule type" value="Genomic_DNA"/>
</dbReference>
<dbReference type="PROSITE" id="PS51078">
    <property type="entry name" value="ICLR_ED"/>
    <property type="match status" value="1"/>
</dbReference>
<comment type="caution">
    <text evidence="9">The sequence shown here is derived from an EMBL/GenBank/DDBJ whole genome shotgun (WGS) entry which is preliminary data.</text>
</comment>
<evidence type="ECO:0000256" key="4">
    <source>
        <dbReference type="ARBA" id="ARBA00023163"/>
    </source>
</evidence>
<organism evidence="9 10">
    <name type="scientific">Nonomuraea cypriaca</name>
    <dbReference type="NCBI Taxonomy" id="1187855"/>
    <lineage>
        <taxon>Bacteria</taxon>
        <taxon>Bacillati</taxon>
        <taxon>Actinomycetota</taxon>
        <taxon>Actinomycetes</taxon>
        <taxon>Streptosporangiales</taxon>
        <taxon>Streptosporangiaceae</taxon>
        <taxon>Nonomuraea</taxon>
    </lineage>
</organism>
<feature type="domain" description="IclR-ED" evidence="8">
    <location>
        <begin position="73"/>
        <end position="251"/>
    </location>
</feature>
<dbReference type="Gene3D" id="3.30.450.40">
    <property type="match status" value="1"/>
</dbReference>
<reference evidence="9" key="1">
    <citation type="submission" date="2020-11" db="EMBL/GenBank/DDBJ databases">
        <title>Whole-genome analyses of Nonomuraea sp. K274.</title>
        <authorList>
            <person name="Veyisoglu A."/>
        </authorList>
    </citation>
    <scope>NUCLEOTIDE SEQUENCE</scope>
    <source>
        <strain evidence="9">K274</strain>
    </source>
</reference>
<dbReference type="SMART" id="SM00346">
    <property type="entry name" value="HTH_ICLR"/>
    <property type="match status" value="1"/>
</dbReference>
<keyword evidence="2" id="KW-0805">Transcription regulation</keyword>
<evidence type="ECO:0000313" key="10">
    <source>
        <dbReference type="Proteomes" id="UP000605361"/>
    </source>
</evidence>
<dbReference type="GO" id="GO:0006071">
    <property type="term" value="P:glycerol metabolic process"/>
    <property type="evidence" value="ECO:0007669"/>
    <property type="project" value="UniProtKB-KW"/>
</dbReference>
<evidence type="ECO:0000256" key="6">
    <source>
        <dbReference type="ARBA" id="ARBA00070406"/>
    </source>
</evidence>
<dbReference type="InterPro" id="IPR050707">
    <property type="entry name" value="HTH_MetabolicPath_Reg"/>
</dbReference>
<dbReference type="InterPro" id="IPR036390">
    <property type="entry name" value="WH_DNA-bd_sf"/>
</dbReference>
<dbReference type="SUPFAM" id="SSF55781">
    <property type="entry name" value="GAF domain-like"/>
    <property type="match status" value="1"/>
</dbReference>
<keyword evidence="3" id="KW-0238">DNA-binding</keyword>
<keyword evidence="1" id="KW-0319">Glycerol metabolism</keyword>
<evidence type="ECO:0000259" key="7">
    <source>
        <dbReference type="PROSITE" id="PS51077"/>
    </source>
</evidence>
<evidence type="ECO:0000259" key="8">
    <source>
        <dbReference type="PROSITE" id="PS51078"/>
    </source>
</evidence>
<dbReference type="GO" id="GO:0045892">
    <property type="term" value="P:negative regulation of DNA-templated transcription"/>
    <property type="evidence" value="ECO:0007669"/>
    <property type="project" value="TreeGrafter"/>
</dbReference>
<dbReference type="GO" id="GO:0003677">
    <property type="term" value="F:DNA binding"/>
    <property type="evidence" value="ECO:0007669"/>
    <property type="project" value="UniProtKB-KW"/>
</dbReference>
<name>A0A931A865_9ACTN</name>
<dbReference type="PANTHER" id="PTHR30136:SF24">
    <property type="entry name" value="HTH-TYPE TRANSCRIPTIONAL REPRESSOR ALLR"/>
    <property type="match status" value="1"/>
</dbReference>
<accession>A0A931A865</accession>
<dbReference type="Proteomes" id="UP000605361">
    <property type="component" value="Unassembled WGS sequence"/>
</dbReference>
<sequence>MSRDPGSPNRVQALHRAFGLLELMADGGGEMPLSQLAARSGLPLPTIYRIIRTLVDSGYVRQLPSRSYALGPRLIGLGESASRKLGTWARPVLADLVETVGETANMAMLDGDMAVYVAQVPSRHSMRMFTEVGRRVFLHDTGVGKALLAQLPPETAREIVLRAGMPAATTRSITDPDVLEKELDRTRSRGYAIDDAEQETGVRCLAVPVVGAPTLTAISVSGPEGRITSASIPGVVTHLQAAAVRLIQEFA</sequence>
<dbReference type="InterPro" id="IPR005471">
    <property type="entry name" value="Tscrpt_reg_IclR_N"/>
</dbReference>
<dbReference type="PANTHER" id="PTHR30136">
    <property type="entry name" value="HELIX-TURN-HELIX TRANSCRIPTIONAL REGULATOR, ICLR FAMILY"/>
    <property type="match status" value="1"/>
</dbReference>
<dbReference type="Pfam" id="PF09339">
    <property type="entry name" value="HTH_IclR"/>
    <property type="match status" value="1"/>
</dbReference>
<dbReference type="SUPFAM" id="SSF46785">
    <property type="entry name" value="Winged helix' DNA-binding domain"/>
    <property type="match status" value="1"/>
</dbReference>
<evidence type="ECO:0000256" key="3">
    <source>
        <dbReference type="ARBA" id="ARBA00023125"/>
    </source>
</evidence>
<keyword evidence="4" id="KW-0804">Transcription</keyword>
<dbReference type="InterPro" id="IPR014757">
    <property type="entry name" value="Tscrpt_reg_IclR_C"/>
</dbReference>
<proteinExistence type="predicted"/>
<evidence type="ECO:0000256" key="2">
    <source>
        <dbReference type="ARBA" id="ARBA00023015"/>
    </source>
</evidence>
<evidence type="ECO:0000256" key="1">
    <source>
        <dbReference type="ARBA" id="ARBA00022798"/>
    </source>
</evidence>
<dbReference type="PROSITE" id="PS51077">
    <property type="entry name" value="HTH_ICLR"/>
    <property type="match status" value="1"/>
</dbReference>
<evidence type="ECO:0000256" key="5">
    <source>
        <dbReference type="ARBA" id="ARBA00058938"/>
    </source>
</evidence>
<dbReference type="Gene3D" id="1.10.10.10">
    <property type="entry name" value="Winged helix-like DNA-binding domain superfamily/Winged helix DNA-binding domain"/>
    <property type="match status" value="1"/>
</dbReference>
<dbReference type="FunFam" id="1.10.10.10:FF:000056">
    <property type="entry name" value="IclR family transcriptional regulator"/>
    <property type="match status" value="1"/>
</dbReference>
<evidence type="ECO:0000313" key="9">
    <source>
        <dbReference type="EMBL" id="MBF8186973.1"/>
    </source>
</evidence>
<dbReference type="GO" id="GO:0003700">
    <property type="term" value="F:DNA-binding transcription factor activity"/>
    <property type="evidence" value="ECO:0007669"/>
    <property type="project" value="TreeGrafter"/>
</dbReference>
<protein>
    <recommendedName>
        <fullName evidence="6">Glycerol operon regulatory protein</fullName>
    </recommendedName>
</protein>
<dbReference type="InterPro" id="IPR029016">
    <property type="entry name" value="GAF-like_dom_sf"/>
</dbReference>
<comment type="function">
    <text evidence="5">May be an activator protein for the gylABX operon.</text>
</comment>
<dbReference type="Pfam" id="PF01614">
    <property type="entry name" value="IclR_C"/>
    <property type="match status" value="1"/>
</dbReference>
<keyword evidence="10" id="KW-1185">Reference proteome</keyword>
<dbReference type="InterPro" id="IPR036388">
    <property type="entry name" value="WH-like_DNA-bd_sf"/>
</dbReference>
<gene>
    <name evidence="9" type="ORF">ITP53_14730</name>
</gene>
<feature type="domain" description="HTH iclR-type" evidence="7">
    <location>
        <begin position="11"/>
        <end position="72"/>
    </location>
</feature>